<keyword evidence="1" id="KW-0812">Transmembrane</keyword>
<feature type="transmembrane region" description="Helical" evidence="1">
    <location>
        <begin position="36"/>
        <end position="62"/>
    </location>
</feature>
<organism evidence="2 3">
    <name type="scientific">Flavobacterium suzhouense</name>
    <dbReference type="NCBI Taxonomy" id="1529638"/>
    <lineage>
        <taxon>Bacteria</taxon>
        <taxon>Pseudomonadati</taxon>
        <taxon>Bacteroidota</taxon>
        <taxon>Flavobacteriia</taxon>
        <taxon>Flavobacteriales</taxon>
        <taxon>Flavobacteriaceae</taxon>
        <taxon>Flavobacterium</taxon>
    </lineage>
</organism>
<evidence type="ECO:0000313" key="2">
    <source>
        <dbReference type="EMBL" id="MFD2602650.1"/>
    </source>
</evidence>
<evidence type="ECO:0000313" key="3">
    <source>
        <dbReference type="Proteomes" id="UP001597480"/>
    </source>
</evidence>
<proteinExistence type="predicted"/>
<keyword evidence="1" id="KW-1133">Transmembrane helix</keyword>
<dbReference type="EMBL" id="JBHUMD010000026">
    <property type="protein sequence ID" value="MFD2602650.1"/>
    <property type="molecule type" value="Genomic_DNA"/>
</dbReference>
<comment type="caution">
    <text evidence="2">The sequence shown here is derived from an EMBL/GenBank/DDBJ whole genome shotgun (WGS) entry which is preliminary data.</text>
</comment>
<keyword evidence="1" id="KW-0472">Membrane</keyword>
<name>A0ABW5NUN0_9FLAO</name>
<gene>
    <name evidence="2" type="ORF">ACFSR3_11330</name>
</gene>
<evidence type="ECO:0000256" key="1">
    <source>
        <dbReference type="SAM" id="Phobius"/>
    </source>
</evidence>
<sequence>MIILTFICSLIFIVCIVLIFYKLVSKYVFLTHHRRIDFFIIGIILASSAIIIYSLATVNHLIENPNVNEEGNIEYLGTLGDLVGGLINPAIAVPATLLTFLAFWVQYKANDEVRKQFDLQKFETELNLKITILRQEITELTLPAISKKNYEGREVMYQLDKELKFIFFLVKNTTKLTDSKTILSLSYYIFFKGRLLFLKNINKLSIKHNVSKKELLDVEEVISKIYTAFKIDFKSISKDISGEIHILDQMSLLSQALDKGFKISELHDDFADYKGIYYLFSDIYSYNLYHLPFKGHETKLSLLFRQIFNIVKFVDNVDTLTYEQKRGYLRTLRGVLSNYDQLQIFYNWYSETATKWEDNENKFLTDLRMIHNIPVDFLIDDFKLEDIFSNRNFKFEKGRKTSDSLFENVEIYSVLI</sequence>
<feature type="transmembrane region" description="Helical" evidence="1">
    <location>
        <begin position="6"/>
        <end position="24"/>
    </location>
</feature>
<dbReference type="InterPro" id="IPR031709">
    <property type="entry name" value="PutAbiC"/>
</dbReference>
<reference evidence="3" key="1">
    <citation type="journal article" date="2019" name="Int. J. Syst. Evol. Microbiol.">
        <title>The Global Catalogue of Microorganisms (GCM) 10K type strain sequencing project: providing services to taxonomists for standard genome sequencing and annotation.</title>
        <authorList>
            <consortium name="The Broad Institute Genomics Platform"/>
            <consortium name="The Broad Institute Genome Sequencing Center for Infectious Disease"/>
            <person name="Wu L."/>
            <person name="Ma J."/>
        </authorList>
    </citation>
    <scope>NUCLEOTIDE SEQUENCE [LARGE SCALE GENOMIC DNA]</scope>
    <source>
        <strain evidence="3">KCTC 42107</strain>
    </source>
</reference>
<feature type="transmembrane region" description="Helical" evidence="1">
    <location>
        <begin position="82"/>
        <end position="105"/>
    </location>
</feature>
<dbReference type="Proteomes" id="UP001597480">
    <property type="component" value="Unassembled WGS sequence"/>
</dbReference>
<accession>A0ABW5NUN0</accession>
<protein>
    <submittedName>
        <fullName evidence="2">Phage abortive infection protein</fullName>
    </submittedName>
</protein>
<dbReference type="RefSeq" id="WP_379821077.1">
    <property type="nucleotide sequence ID" value="NZ_JBHUMD010000026.1"/>
</dbReference>
<dbReference type="Pfam" id="PF16872">
    <property type="entry name" value="putAbiC"/>
    <property type="match status" value="1"/>
</dbReference>
<keyword evidence="3" id="KW-1185">Reference proteome</keyword>